<dbReference type="NCBIfam" id="NF010378">
    <property type="entry name" value="PRK13805.1"/>
    <property type="match status" value="1"/>
</dbReference>
<evidence type="ECO:0000256" key="2">
    <source>
        <dbReference type="ARBA" id="ARBA00022723"/>
    </source>
</evidence>
<dbReference type="FunFam" id="3.40.309.10:FF:000007">
    <property type="entry name" value="Aldehyde-alcohol dehydrogenase"/>
    <property type="match status" value="1"/>
</dbReference>
<dbReference type="FunFam" id="1.20.1090.10:FF:000001">
    <property type="entry name" value="Aldehyde-alcohol dehydrogenase"/>
    <property type="match status" value="1"/>
</dbReference>
<feature type="domain" description="Alcohol dehydrogenase iron-type/glycerol dehydrogenase GldA" evidence="14">
    <location>
        <begin position="457"/>
        <end position="634"/>
    </location>
</feature>
<keyword evidence="3 12" id="KW-0560">Oxidoreductase</keyword>
<dbReference type="Proteomes" id="UP000009073">
    <property type="component" value="Chromosome"/>
</dbReference>
<dbReference type="GO" id="GO:0046872">
    <property type="term" value="F:metal ion binding"/>
    <property type="evidence" value="ECO:0007669"/>
    <property type="project" value="UniProtKB-KW"/>
</dbReference>
<reference evidence="17" key="1">
    <citation type="submission" date="2009-05" db="EMBL/GenBank/DDBJ databases">
        <title>Complete sequence of Tolumonas auensis DSM 9187.</title>
        <authorList>
            <consortium name="US DOE Joint Genome Institute"/>
            <person name="Lucas S."/>
            <person name="Copeland A."/>
            <person name="Lapidus A."/>
            <person name="Glavina del Rio T."/>
            <person name="Tice H."/>
            <person name="Bruce D."/>
            <person name="Goodwin L."/>
            <person name="Pitluck S."/>
            <person name="Chertkov O."/>
            <person name="Brettin T."/>
            <person name="Detter J.C."/>
            <person name="Han C."/>
            <person name="Larimer F."/>
            <person name="Land M."/>
            <person name="Hauser L."/>
            <person name="Kyrpides N."/>
            <person name="Mikhailova N."/>
            <person name="Spring S."/>
            <person name="Beller H."/>
        </authorList>
    </citation>
    <scope>NUCLEOTIDE SEQUENCE [LARGE SCALE GENOMIC DNA]</scope>
    <source>
        <strain evidence="17">DSM 9187 / TA4</strain>
    </source>
</reference>
<dbReference type="EMBL" id="CP001616">
    <property type="protein sequence ID" value="ACQ93775.1"/>
    <property type="molecule type" value="Genomic_DNA"/>
</dbReference>
<dbReference type="SUPFAM" id="SSF56796">
    <property type="entry name" value="Dehydroquinate synthase-like"/>
    <property type="match status" value="1"/>
</dbReference>
<dbReference type="CDD" id="cd07122">
    <property type="entry name" value="ALDH_F20_ACDH"/>
    <property type="match status" value="1"/>
</dbReference>
<dbReference type="Pfam" id="PF25137">
    <property type="entry name" value="ADH_Fe_C"/>
    <property type="match status" value="1"/>
</dbReference>
<dbReference type="PANTHER" id="PTHR11496">
    <property type="entry name" value="ALCOHOL DEHYDROGENASE"/>
    <property type="match status" value="1"/>
</dbReference>
<dbReference type="HOGENOM" id="CLU_007207_2_1_6"/>
<evidence type="ECO:0000256" key="12">
    <source>
        <dbReference type="PIRNR" id="PIRNR000111"/>
    </source>
</evidence>
<dbReference type="AlphaFoldDB" id="C4L8C9"/>
<dbReference type="PROSITE" id="PS00913">
    <property type="entry name" value="ADH_IRON_1"/>
    <property type="match status" value="1"/>
</dbReference>
<evidence type="ECO:0000256" key="1">
    <source>
        <dbReference type="ARBA" id="ARBA00001954"/>
    </source>
</evidence>
<dbReference type="STRING" id="595494.Tola_2176"/>
<dbReference type="InterPro" id="IPR056798">
    <property type="entry name" value="ADH_Fe_C"/>
</dbReference>
<name>C4L8C9_TOLAT</name>
<dbReference type="OrthoDB" id="9815791at2"/>
<evidence type="ECO:0000256" key="3">
    <source>
        <dbReference type="ARBA" id="ARBA00023002"/>
    </source>
</evidence>
<dbReference type="KEGG" id="tau:Tola_2176"/>
<dbReference type="InterPro" id="IPR001670">
    <property type="entry name" value="ADH_Fe/GldA"/>
</dbReference>
<sequence>MPVTNVAELDELLVRVKKAQREFATFSQEQVDKIFRAAALAANNARIPLAQMAAAESGMGIVEDKVTKNHFASEYIYNKYKDEKTCGILEEDKTFGTITIAEPIGIICGIVPTTNPTSTAIFKSLIALKTRNGIVFSPHPRAKNSTAAAARIVLDAAVAAGAPADIVGWIDTPSVEMSNYLMKHQDINLILATGGPAMVKAAYSSGKPAIGVGAGNTPVVIDETADIKRAVASILLSKTFDNGVVCASEQAVIVVDSVYDAVKERFASHGGYILNKDEADKVRKVLLINGALNAAIVGQPATKIAELAGIKVPSDTKILIGEGAKICYEEEFAHEKLSPSLGMFRAKDFTEAVDFACQMVDLGGIGHTSALYTDQDKNDDRVRYFGDKMKTARILINTPTSHGGIGDLYNFNLAPSLTLGCGSWGGNSISENVGPKHLINKKTVAKRAENMLWHKLPKSIYFRRGSLPIALTDLEGKKRAMVVTDSFLFNNGYADELVTILKDKGMEVEVFYEVAADPTLTIVKKGAEMMRSFKPDVILALGGGSPMDAAKIMWVMYEHPETHFEELAMRFMDIRKRIYKFPKMGIKADLVCITTTSGTGSEVTPFAVVTDDLNGGVKYPLADYELTPTMAIVDANLVMNMPKSLCAFGGVDAVTHAVEAYVSVLANEYSDGQALQALKLLKEYLPSSYANGSKDPVAREKVHNAATIAGIAFANSFLGVCHSMAHKLGAEFHIPHGLANALLIANVIRYNANDNPTKQTAFSQYDRPQARRRYSEIADHLGLTAAGDRTGVKVEKLLTWLEGLKAELDIPASIRDAGVNEAAFLAKVDQLAVEAFDDQCTGANPRFPLISELKQLLLDSYYGRAYAPEAVTVGEEVKEAKKDEGKKKK</sequence>
<dbReference type="GO" id="GO:0004022">
    <property type="term" value="F:alcohol dehydrogenase (NAD+) activity"/>
    <property type="evidence" value="ECO:0007669"/>
    <property type="project" value="UniProtKB-UniRule"/>
</dbReference>
<gene>
    <name evidence="16" type="ordered locus">Tola_2176</name>
</gene>
<dbReference type="Gene3D" id="3.40.605.10">
    <property type="entry name" value="Aldehyde Dehydrogenase, Chain A, domain 1"/>
    <property type="match status" value="1"/>
</dbReference>
<dbReference type="Pfam" id="PF00465">
    <property type="entry name" value="Fe-ADH"/>
    <property type="match status" value="1"/>
</dbReference>
<comment type="similarity">
    <text evidence="7 12">In the N-terminal section; belongs to the aldehyde dehydrogenase family.</text>
</comment>
<evidence type="ECO:0000256" key="11">
    <source>
        <dbReference type="ARBA" id="ARBA00052811"/>
    </source>
</evidence>
<dbReference type="Pfam" id="PF00171">
    <property type="entry name" value="Aldedh"/>
    <property type="match status" value="1"/>
</dbReference>
<dbReference type="eggNOG" id="COG1012">
    <property type="taxonomic scope" value="Bacteria"/>
</dbReference>
<dbReference type="PIRSF" id="PIRSF000111">
    <property type="entry name" value="ALDH_ADH"/>
    <property type="match status" value="1"/>
</dbReference>
<dbReference type="InterPro" id="IPR015590">
    <property type="entry name" value="Aldehyde_DH_dom"/>
</dbReference>
<comment type="catalytic activity">
    <reaction evidence="10">
        <text>acetaldehyde + NAD(+) + CoA = acetyl-CoA + NADH + H(+)</text>
        <dbReference type="Rhea" id="RHEA:23288"/>
        <dbReference type="ChEBI" id="CHEBI:15343"/>
        <dbReference type="ChEBI" id="CHEBI:15378"/>
        <dbReference type="ChEBI" id="CHEBI:57287"/>
        <dbReference type="ChEBI" id="CHEBI:57288"/>
        <dbReference type="ChEBI" id="CHEBI:57540"/>
        <dbReference type="ChEBI" id="CHEBI:57945"/>
        <dbReference type="EC" id="1.2.1.10"/>
    </reaction>
    <physiologicalReaction direction="right-to-left" evidence="10">
        <dbReference type="Rhea" id="RHEA:23290"/>
    </physiologicalReaction>
</comment>
<evidence type="ECO:0000313" key="16">
    <source>
        <dbReference type="EMBL" id="ACQ93775.1"/>
    </source>
</evidence>
<feature type="domain" description="Aldehyde dehydrogenase" evidence="13">
    <location>
        <begin position="5"/>
        <end position="268"/>
    </location>
</feature>
<dbReference type="InterPro" id="IPR034789">
    <property type="entry name" value="AAD_C"/>
</dbReference>
<feature type="domain" description="Fe-containing alcohol dehydrogenase-like C-terminal" evidence="15">
    <location>
        <begin position="647"/>
        <end position="859"/>
    </location>
</feature>
<evidence type="ECO:0000259" key="13">
    <source>
        <dbReference type="Pfam" id="PF00171"/>
    </source>
</evidence>
<dbReference type="InterPro" id="IPR016162">
    <property type="entry name" value="Ald_DH_N"/>
</dbReference>
<evidence type="ECO:0000256" key="4">
    <source>
        <dbReference type="ARBA" id="ARBA00023004"/>
    </source>
</evidence>
<dbReference type="eggNOG" id="COG1454">
    <property type="taxonomic scope" value="Bacteria"/>
</dbReference>
<dbReference type="GO" id="GO:0015976">
    <property type="term" value="P:carbon utilization"/>
    <property type="evidence" value="ECO:0007669"/>
    <property type="project" value="InterPro"/>
</dbReference>
<organism evidence="16 17">
    <name type="scientific">Tolumonas auensis (strain DSM 9187 / NBRC 110442 / TA 4)</name>
    <dbReference type="NCBI Taxonomy" id="595494"/>
    <lineage>
        <taxon>Bacteria</taxon>
        <taxon>Pseudomonadati</taxon>
        <taxon>Pseudomonadota</taxon>
        <taxon>Gammaproteobacteria</taxon>
        <taxon>Aeromonadales</taxon>
        <taxon>Aeromonadaceae</taxon>
        <taxon>Tolumonas</taxon>
    </lineage>
</organism>
<reference evidence="16 17" key="2">
    <citation type="journal article" date="2011" name="Stand. Genomic Sci.">
        <title>Complete genome sequence of Tolumonas auensis type strain (TA 4).</title>
        <authorList>
            <person name="Chertkov O."/>
            <person name="Copeland A."/>
            <person name="Lucas S."/>
            <person name="Lapidus A."/>
            <person name="Berry K.W."/>
            <person name="Detter J.C."/>
            <person name="Del Rio T.G."/>
            <person name="Hammon N."/>
            <person name="Dalin E."/>
            <person name="Tice H."/>
            <person name="Pitluck S."/>
            <person name="Richardson P."/>
            <person name="Bruce D."/>
            <person name="Goodwin L."/>
            <person name="Han C."/>
            <person name="Tapia R."/>
            <person name="Saunders E."/>
            <person name="Schmutz J."/>
            <person name="Brettin T."/>
            <person name="Larimer F."/>
            <person name="Land M."/>
            <person name="Hauser L."/>
            <person name="Spring S."/>
            <person name="Rohde M."/>
            <person name="Kyrpides N.C."/>
            <person name="Ivanova N."/>
            <person name="Goker M."/>
            <person name="Beller H.R."/>
            <person name="Klenk H.P."/>
            <person name="Woyke T."/>
        </authorList>
    </citation>
    <scope>NUCLEOTIDE SEQUENCE [LARGE SCALE GENOMIC DNA]</scope>
    <source>
        <strain evidence="17">DSM 9187 / TA4</strain>
    </source>
</reference>
<keyword evidence="17" id="KW-1185">Reference proteome</keyword>
<comment type="catalytic activity">
    <reaction evidence="11">
        <text>ethanol + NAD(+) = acetaldehyde + NADH + H(+)</text>
        <dbReference type="Rhea" id="RHEA:25290"/>
        <dbReference type="ChEBI" id="CHEBI:15343"/>
        <dbReference type="ChEBI" id="CHEBI:15378"/>
        <dbReference type="ChEBI" id="CHEBI:16236"/>
        <dbReference type="ChEBI" id="CHEBI:57540"/>
        <dbReference type="ChEBI" id="CHEBI:57945"/>
        <dbReference type="EC" id="1.1.1.1"/>
    </reaction>
    <physiologicalReaction direction="right-to-left" evidence="11">
        <dbReference type="Rhea" id="RHEA:25292"/>
    </physiologicalReaction>
</comment>
<keyword evidence="6" id="KW-0511">Multifunctional enzyme</keyword>
<dbReference type="FunFam" id="3.40.50.1970:FF:000002">
    <property type="entry name" value="Aldehyde-alcohol dehydrogenase"/>
    <property type="match status" value="1"/>
</dbReference>
<keyword evidence="4" id="KW-0408">Iron</keyword>
<comment type="cofactor">
    <cofactor evidence="1">
        <name>Fe(2+)</name>
        <dbReference type="ChEBI" id="CHEBI:29033"/>
    </cofactor>
</comment>
<dbReference type="FunFam" id="3.40.605.10:FF:000008">
    <property type="entry name" value="Aldehyde-alcohol dehydrogenase"/>
    <property type="match status" value="1"/>
</dbReference>
<dbReference type="InterPro" id="IPR012079">
    <property type="entry name" value="Bifunc_Ald-ADH"/>
</dbReference>
<dbReference type="GO" id="GO:0006066">
    <property type="term" value="P:alcohol metabolic process"/>
    <property type="evidence" value="ECO:0007669"/>
    <property type="project" value="InterPro"/>
</dbReference>
<protein>
    <recommendedName>
        <fullName evidence="12">Aldehyde-alcohol dehydrogenase</fullName>
    </recommendedName>
</protein>
<dbReference type="SUPFAM" id="SSF53720">
    <property type="entry name" value="ALDH-like"/>
    <property type="match status" value="1"/>
</dbReference>
<dbReference type="InterPro" id="IPR039697">
    <property type="entry name" value="Alcohol_dehydrogenase_Fe"/>
</dbReference>
<dbReference type="Gene3D" id="1.20.1090.10">
    <property type="entry name" value="Dehydroquinate synthase-like - alpha domain"/>
    <property type="match status" value="1"/>
</dbReference>
<dbReference type="Gene3D" id="3.40.309.10">
    <property type="entry name" value="Aldehyde Dehydrogenase, Chain A, domain 2"/>
    <property type="match status" value="1"/>
</dbReference>
<evidence type="ECO:0000256" key="9">
    <source>
        <dbReference type="ARBA" id="ARBA00049243"/>
    </source>
</evidence>
<keyword evidence="5" id="KW-0520">NAD</keyword>
<dbReference type="PANTHER" id="PTHR11496:SF83">
    <property type="entry name" value="HYDROXYACID-OXOACID TRANSHYDROGENASE, MITOCHONDRIAL"/>
    <property type="match status" value="1"/>
</dbReference>
<comment type="similarity">
    <text evidence="8 12">In the C-terminal section; belongs to the iron-containing alcohol dehydrogenase family.</text>
</comment>
<accession>C4L8C9</accession>
<evidence type="ECO:0000256" key="10">
    <source>
        <dbReference type="ARBA" id="ARBA00052487"/>
    </source>
</evidence>
<evidence type="ECO:0000313" key="17">
    <source>
        <dbReference type="Proteomes" id="UP000009073"/>
    </source>
</evidence>
<evidence type="ECO:0000259" key="14">
    <source>
        <dbReference type="Pfam" id="PF00465"/>
    </source>
</evidence>
<dbReference type="GO" id="GO:0008774">
    <property type="term" value="F:acetaldehyde dehydrogenase (acetylating) activity"/>
    <property type="evidence" value="ECO:0007669"/>
    <property type="project" value="UniProtKB-UniRule"/>
</dbReference>
<dbReference type="InterPro" id="IPR016163">
    <property type="entry name" value="Ald_DH_C"/>
</dbReference>
<dbReference type="CDD" id="cd08178">
    <property type="entry name" value="AAD_C"/>
    <property type="match status" value="1"/>
</dbReference>
<dbReference type="InterPro" id="IPR016161">
    <property type="entry name" value="Ald_DH/histidinol_DH"/>
</dbReference>
<keyword evidence="2" id="KW-0479">Metal-binding</keyword>
<dbReference type="InterPro" id="IPR018211">
    <property type="entry name" value="ADH_Fe_CS"/>
</dbReference>
<evidence type="ECO:0000256" key="8">
    <source>
        <dbReference type="ARBA" id="ARBA00035645"/>
    </source>
</evidence>
<evidence type="ECO:0000256" key="7">
    <source>
        <dbReference type="ARBA" id="ARBA00035641"/>
    </source>
</evidence>
<evidence type="ECO:0000256" key="6">
    <source>
        <dbReference type="ARBA" id="ARBA00023268"/>
    </source>
</evidence>
<dbReference type="PROSITE" id="PS00060">
    <property type="entry name" value="ADH_IRON_2"/>
    <property type="match status" value="1"/>
</dbReference>
<dbReference type="Gene3D" id="3.40.50.1970">
    <property type="match status" value="1"/>
</dbReference>
<evidence type="ECO:0000259" key="15">
    <source>
        <dbReference type="Pfam" id="PF25137"/>
    </source>
</evidence>
<comment type="catalytic activity">
    <reaction evidence="9">
        <text>a primary alcohol + NAD(+) = an aldehyde + NADH + H(+)</text>
        <dbReference type="Rhea" id="RHEA:10736"/>
        <dbReference type="ChEBI" id="CHEBI:15378"/>
        <dbReference type="ChEBI" id="CHEBI:15734"/>
        <dbReference type="ChEBI" id="CHEBI:17478"/>
        <dbReference type="ChEBI" id="CHEBI:57540"/>
        <dbReference type="ChEBI" id="CHEBI:57945"/>
        <dbReference type="EC" id="1.1.1.1"/>
    </reaction>
</comment>
<proteinExistence type="inferred from homology"/>
<dbReference type="RefSeq" id="WP_015879243.1">
    <property type="nucleotide sequence ID" value="NC_012691.1"/>
</dbReference>
<evidence type="ECO:0000256" key="5">
    <source>
        <dbReference type="ARBA" id="ARBA00023027"/>
    </source>
</evidence>